<feature type="transmembrane region" description="Helical" evidence="6">
    <location>
        <begin position="340"/>
        <end position="359"/>
    </location>
</feature>
<dbReference type="OMA" id="AAWFELF"/>
<feature type="transmembrane region" description="Helical" evidence="6">
    <location>
        <begin position="185"/>
        <end position="207"/>
    </location>
</feature>
<dbReference type="GO" id="GO:1990961">
    <property type="term" value="P:xenobiotic detoxification by transmembrane export across the plasma membrane"/>
    <property type="evidence" value="ECO:0007669"/>
    <property type="project" value="InterPro"/>
</dbReference>
<feature type="transmembrane region" description="Helical" evidence="6">
    <location>
        <begin position="409"/>
        <end position="433"/>
    </location>
</feature>
<dbReference type="Pfam" id="PF01554">
    <property type="entry name" value="MatE"/>
    <property type="match status" value="2"/>
</dbReference>
<accession>A0A8C5F6Y0</accession>
<evidence type="ECO:0000256" key="2">
    <source>
        <dbReference type="ARBA" id="ARBA00010199"/>
    </source>
</evidence>
<reference evidence="8" key="1">
    <citation type="submission" date="2025-08" db="UniProtKB">
        <authorList>
            <consortium name="Ensembl"/>
        </authorList>
    </citation>
    <scope>IDENTIFICATION</scope>
</reference>
<evidence type="ECO:0000256" key="5">
    <source>
        <dbReference type="ARBA" id="ARBA00023136"/>
    </source>
</evidence>
<dbReference type="AlphaFoldDB" id="A0A8C5F6Y0"/>
<feature type="region of interest" description="Disordered" evidence="7">
    <location>
        <begin position="482"/>
        <end position="529"/>
    </location>
</feature>
<feature type="transmembrane region" description="Helical" evidence="6">
    <location>
        <begin position="380"/>
        <end position="403"/>
    </location>
</feature>
<reference evidence="8" key="2">
    <citation type="submission" date="2025-09" db="UniProtKB">
        <authorList>
            <consortium name="Ensembl"/>
        </authorList>
    </citation>
    <scope>IDENTIFICATION</scope>
</reference>
<dbReference type="GO" id="GO:0015297">
    <property type="term" value="F:antiporter activity"/>
    <property type="evidence" value="ECO:0007669"/>
    <property type="project" value="InterPro"/>
</dbReference>
<evidence type="ECO:0000313" key="9">
    <source>
        <dbReference type="Proteomes" id="UP000694546"/>
    </source>
</evidence>
<feature type="transmembrane region" description="Helical" evidence="6">
    <location>
        <begin position="258"/>
        <end position="278"/>
    </location>
</feature>
<dbReference type="GO" id="GO:0042910">
    <property type="term" value="F:xenobiotic transmembrane transporter activity"/>
    <property type="evidence" value="ECO:0007669"/>
    <property type="project" value="InterPro"/>
</dbReference>
<feature type="compositionally biased region" description="Pro residues" evidence="7">
    <location>
        <begin position="517"/>
        <end position="529"/>
    </location>
</feature>
<dbReference type="GO" id="GO:0016020">
    <property type="term" value="C:membrane"/>
    <property type="evidence" value="ECO:0007669"/>
    <property type="project" value="UniProtKB-SubCell"/>
</dbReference>
<dbReference type="OrthoDB" id="2126698at2759"/>
<evidence type="ECO:0000256" key="4">
    <source>
        <dbReference type="ARBA" id="ARBA00022989"/>
    </source>
</evidence>
<feature type="transmembrane region" description="Helical" evidence="6">
    <location>
        <begin position="122"/>
        <end position="146"/>
    </location>
</feature>
<feature type="transmembrane region" description="Helical" evidence="6">
    <location>
        <begin position="540"/>
        <end position="558"/>
    </location>
</feature>
<keyword evidence="3 6" id="KW-0812">Transmembrane</keyword>
<feature type="transmembrane region" description="Helical" evidence="6">
    <location>
        <begin position="76"/>
        <end position="102"/>
    </location>
</feature>
<name>A0A8C5F6Y0_GADMO</name>
<dbReference type="CDD" id="cd13132">
    <property type="entry name" value="MATE_eukaryotic"/>
    <property type="match status" value="1"/>
</dbReference>
<comment type="subcellular location">
    <subcellularLocation>
        <location evidence="1">Membrane</location>
        <topology evidence="1">Multi-pass membrane protein</topology>
    </subcellularLocation>
</comment>
<dbReference type="Proteomes" id="UP000694546">
    <property type="component" value="Chromosome 16"/>
</dbReference>
<dbReference type="InterPro" id="IPR045069">
    <property type="entry name" value="MATE_euk"/>
</dbReference>
<feature type="transmembrane region" description="Helical" evidence="6">
    <location>
        <begin position="440"/>
        <end position="460"/>
    </location>
</feature>
<feature type="transmembrane region" description="Helical" evidence="6">
    <location>
        <begin position="299"/>
        <end position="320"/>
    </location>
</feature>
<dbReference type="GeneTree" id="ENSGT00940000163234"/>
<dbReference type="Ensembl" id="ENSGMOT00000011477.2">
    <property type="protein sequence ID" value="ENSGMOP00000011176.2"/>
    <property type="gene ID" value="ENSGMOG00000010436.2"/>
</dbReference>
<dbReference type="NCBIfam" id="TIGR00797">
    <property type="entry name" value="matE"/>
    <property type="match status" value="1"/>
</dbReference>
<sequence>MEHYAATTGSVFFSRTGCCHDISRGLRRIPVGFKTELVVLFKLAWPMCISQMLTFLVSFVSTVFCGHLGKTELAGVVLAIGAINVTGISIGAGLSSACDTLISQTFGSGNVLQVGLVVQRAILILLLACLPCWALLVNTELILLAVRQSPEVARLSQTYVKIFMPALPASFMYSLEVRYLQNQAIIWPTVITGVVVNIINALINYILLYVLDMGVAGSAIANAVSQFAMAGILFLYIWRRGLYKATWSGWSRECLTEWGAFMGLAIPSMIMLCVEWWTYEMGSFLAGLISEVELGAQAVVFELANLVIMFPLGFGVAGSVRVGNALGAGDTDQAKLSAKLTILCSVLISSCLSVVIAILKDRISYMFTYDEEIRLRAAEVVALYAPFLILDALALSAGSIVRGAGRQRVGALCGILGYYGVGFPIGVSLMFPAKLGIKGLWLGLLVCVALQSTFLLGYLFRMDWQKVTVEAQVRAGVLGNVPETIPSAPGGEEGPPGREEDSQLFRGRATEEEEDPAAPPLRPAPPRPSLPRLLLRRGPALGAMLAILLTGILTDWLIPRTVT</sequence>
<comment type="similarity">
    <text evidence="2 6">Belongs to the multi antimicrobial extrusion (MATE) (TC 2.A.66.1) family.</text>
</comment>
<gene>
    <name evidence="8" type="primary">slc47a3</name>
</gene>
<proteinExistence type="inferred from homology"/>
<evidence type="ECO:0000256" key="6">
    <source>
        <dbReference type="RuleBase" id="RU004914"/>
    </source>
</evidence>
<evidence type="ECO:0000256" key="1">
    <source>
        <dbReference type="ARBA" id="ARBA00004141"/>
    </source>
</evidence>
<evidence type="ECO:0000313" key="8">
    <source>
        <dbReference type="Ensembl" id="ENSGMOP00000011176.2"/>
    </source>
</evidence>
<evidence type="ECO:0000256" key="3">
    <source>
        <dbReference type="ARBA" id="ARBA00022692"/>
    </source>
</evidence>
<keyword evidence="4 6" id="KW-1133">Transmembrane helix</keyword>
<evidence type="ECO:0000256" key="7">
    <source>
        <dbReference type="SAM" id="MobiDB-lite"/>
    </source>
</evidence>
<feature type="transmembrane region" description="Helical" evidence="6">
    <location>
        <begin position="43"/>
        <end position="64"/>
    </location>
</feature>
<dbReference type="InterPro" id="IPR002528">
    <property type="entry name" value="MATE_fam"/>
</dbReference>
<keyword evidence="5 6" id="KW-0472">Membrane</keyword>
<organism evidence="8 9">
    <name type="scientific">Gadus morhua</name>
    <name type="common">Atlantic cod</name>
    <dbReference type="NCBI Taxonomy" id="8049"/>
    <lineage>
        <taxon>Eukaryota</taxon>
        <taxon>Metazoa</taxon>
        <taxon>Chordata</taxon>
        <taxon>Craniata</taxon>
        <taxon>Vertebrata</taxon>
        <taxon>Euteleostomi</taxon>
        <taxon>Actinopterygii</taxon>
        <taxon>Neopterygii</taxon>
        <taxon>Teleostei</taxon>
        <taxon>Neoteleostei</taxon>
        <taxon>Acanthomorphata</taxon>
        <taxon>Zeiogadaria</taxon>
        <taxon>Gadariae</taxon>
        <taxon>Gadiformes</taxon>
        <taxon>Gadoidei</taxon>
        <taxon>Gadidae</taxon>
        <taxon>Gadus</taxon>
    </lineage>
</organism>
<keyword evidence="9" id="KW-1185">Reference proteome</keyword>
<protein>
    <recommendedName>
        <fullName evidence="6">Multidrug and toxin extrusion protein</fullName>
    </recommendedName>
</protein>
<dbReference type="PANTHER" id="PTHR11206">
    <property type="entry name" value="MULTIDRUG RESISTANCE PROTEIN"/>
    <property type="match status" value="1"/>
</dbReference>
<feature type="transmembrane region" description="Helical" evidence="6">
    <location>
        <begin position="219"/>
        <end position="238"/>
    </location>
</feature>